<gene>
    <name evidence="3" type="ORF">g.8982</name>
</gene>
<feature type="chain" id="PRO_5015541228" description="Secreted protein" evidence="2">
    <location>
        <begin position="19"/>
        <end position="114"/>
    </location>
</feature>
<proteinExistence type="predicted"/>
<dbReference type="EMBL" id="GGMS01005988">
    <property type="protein sequence ID" value="MBY75191.1"/>
    <property type="molecule type" value="Transcribed_RNA"/>
</dbReference>
<evidence type="ECO:0000256" key="1">
    <source>
        <dbReference type="SAM" id="MobiDB-lite"/>
    </source>
</evidence>
<evidence type="ECO:0008006" key="4">
    <source>
        <dbReference type="Google" id="ProtNLM"/>
    </source>
</evidence>
<feature type="region of interest" description="Disordered" evidence="1">
    <location>
        <begin position="95"/>
        <end position="114"/>
    </location>
</feature>
<organism evidence="3">
    <name type="scientific">Sipha flava</name>
    <name type="common">yellow sugarcane aphid</name>
    <dbReference type="NCBI Taxonomy" id="143950"/>
    <lineage>
        <taxon>Eukaryota</taxon>
        <taxon>Metazoa</taxon>
        <taxon>Ecdysozoa</taxon>
        <taxon>Arthropoda</taxon>
        <taxon>Hexapoda</taxon>
        <taxon>Insecta</taxon>
        <taxon>Pterygota</taxon>
        <taxon>Neoptera</taxon>
        <taxon>Paraneoptera</taxon>
        <taxon>Hemiptera</taxon>
        <taxon>Sternorrhyncha</taxon>
        <taxon>Aphidomorpha</taxon>
        <taxon>Aphidoidea</taxon>
        <taxon>Aphididae</taxon>
        <taxon>Sipha</taxon>
    </lineage>
</organism>
<keyword evidence="2" id="KW-0732">Signal</keyword>
<protein>
    <recommendedName>
        <fullName evidence="4">Secreted protein</fullName>
    </recommendedName>
</protein>
<sequence>MVHGFFNFFFFCLPYSKFLLRLFASGKQSIFLVKNKRVGDRSTRERLDRHTCLVAAHISILDLDRCTTWPSFSDSQPPPSHSTSVISRPFIVVHGEEQGRRPPPSVVTGRTVSP</sequence>
<evidence type="ECO:0000256" key="2">
    <source>
        <dbReference type="SAM" id="SignalP"/>
    </source>
</evidence>
<dbReference type="AlphaFoldDB" id="A0A2S2QC19"/>
<name>A0A2S2QC19_9HEMI</name>
<reference evidence="3" key="1">
    <citation type="submission" date="2018-04" db="EMBL/GenBank/DDBJ databases">
        <title>Transcriptome assembly of Sipha flava.</title>
        <authorList>
            <person name="Scully E.D."/>
            <person name="Geib S.M."/>
            <person name="Palmer N.A."/>
            <person name="Koch K."/>
            <person name="Bradshaw J."/>
            <person name="Heng-Moss T."/>
            <person name="Sarath G."/>
        </authorList>
    </citation>
    <scope>NUCLEOTIDE SEQUENCE</scope>
</reference>
<feature type="signal peptide" evidence="2">
    <location>
        <begin position="1"/>
        <end position="18"/>
    </location>
</feature>
<evidence type="ECO:0000313" key="3">
    <source>
        <dbReference type="EMBL" id="MBY75191.1"/>
    </source>
</evidence>
<accession>A0A2S2QC19</accession>